<evidence type="ECO:0000256" key="1">
    <source>
        <dbReference type="SAM" id="MobiDB-lite"/>
    </source>
</evidence>
<dbReference type="Pfam" id="PF01419">
    <property type="entry name" value="Jacalin"/>
    <property type="match status" value="1"/>
</dbReference>
<dbReference type="Proteomes" id="UP000326198">
    <property type="component" value="Unassembled WGS sequence"/>
</dbReference>
<dbReference type="SUPFAM" id="SSF51101">
    <property type="entry name" value="Mannose-binding lectins"/>
    <property type="match status" value="1"/>
</dbReference>
<dbReference type="OrthoDB" id="4284408at2759"/>
<gene>
    <name evidence="3" type="ORF">BDV26DRAFT_189667</name>
</gene>
<dbReference type="AlphaFoldDB" id="A0A5N7B9W5"/>
<accession>A0A5N7B9W5</accession>
<dbReference type="InterPro" id="IPR001229">
    <property type="entry name" value="Jacalin-like_lectin_dom"/>
</dbReference>
<dbReference type="InterPro" id="IPR036404">
    <property type="entry name" value="Jacalin-like_lectin_dom_sf"/>
</dbReference>
<keyword evidence="4" id="KW-1185">Reference proteome</keyword>
<dbReference type="Gene3D" id="2.100.10.30">
    <property type="entry name" value="Jacalin-like lectin domain"/>
    <property type="match status" value="1"/>
</dbReference>
<dbReference type="EMBL" id="ML736207">
    <property type="protein sequence ID" value="KAE8378539.1"/>
    <property type="molecule type" value="Genomic_DNA"/>
</dbReference>
<evidence type="ECO:0000313" key="4">
    <source>
        <dbReference type="Proteomes" id="UP000326198"/>
    </source>
</evidence>
<evidence type="ECO:0000259" key="2">
    <source>
        <dbReference type="Pfam" id="PF01419"/>
    </source>
</evidence>
<sequence>MAGIQDYAPDGPYGGNGGSAYDARDNEHKIQRIETWEAAWQGQNPVLGAIKFQFDDDTCSGRVGGNDPQIDYYPKTPFVFEDGEKIDSMTVYSGDFINGFKFHTTRNNEFQVGGTDGPNDVQNLGNGEWAGATGRDNIHGADAVVDSMILYFNDKI</sequence>
<name>A0A5N7B9W5_9EURO</name>
<organism evidence="3 4">
    <name type="scientific">Aspergillus bertholletiae</name>
    <dbReference type="NCBI Taxonomy" id="1226010"/>
    <lineage>
        <taxon>Eukaryota</taxon>
        <taxon>Fungi</taxon>
        <taxon>Dikarya</taxon>
        <taxon>Ascomycota</taxon>
        <taxon>Pezizomycotina</taxon>
        <taxon>Eurotiomycetes</taxon>
        <taxon>Eurotiomycetidae</taxon>
        <taxon>Eurotiales</taxon>
        <taxon>Aspergillaceae</taxon>
        <taxon>Aspergillus</taxon>
        <taxon>Aspergillus subgen. Circumdati</taxon>
    </lineage>
</organism>
<reference evidence="3 4" key="1">
    <citation type="submission" date="2019-04" db="EMBL/GenBank/DDBJ databases">
        <title>Friends and foes A comparative genomics studyof 23 Aspergillus species from section Flavi.</title>
        <authorList>
            <consortium name="DOE Joint Genome Institute"/>
            <person name="Kjaerbolling I."/>
            <person name="Vesth T."/>
            <person name="Frisvad J.C."/>
            <person name="Nybo J.L."/>
            <person name="Theobald S."/>
            <person name="Kildgaard S."/>
            <person name="Isbrandt T."/>
            <person name="Kuo A."/>
            <person name="Sato A."/>
            <person name="Lyhne E.K."/>
            <person name="Kogle M.E."/>
            <person name="Wiebenga A."/>
            <person name="Kun R.S."/>
            <person name="Lubbers R.J."/>
            <person name="Makela M.R."/>
            <person name="Barry K."/>
            <person name="Chovatia M."/>
            <person name="Clum A."/>
            <person name="Daum C."/>
            <person name="Haridas S."/>
            <person name="He G."/>
            <person name="LaButti K."/>
            <person name="Lipzen A."/>
            <person name="Mondo S."/>
            <person name="Riley R."/>
            <person name="Salamov A."/>
            <person name="Simmons B.A."/>
            <person name="Magnuson J.K."/>
            <person name="Henrissat B."/>
            <person name="Mortensen U.H."/>
            <person name="Larsen T.O."/>
            <person name="Devries R.P."/>
            <person name="Grigoriev I.V."/>
            <person name="Machida M."/>
            <person name="Baker S.E."/>
            <person name="Andersen M.R."/>
        </authorList>
    </citation>
    <scope>NUCLEOTIDE SEQUENCE [LARGE SCALE GENOMIC DNA]</scope>
    <source>
        <strain evidence="3 4">IBT 29228</strain>
    </source>
</reference>
<evidence type="ECO:0000313" key="3">
    <source>
        <dbReference type="EMBL" id="KAE8378539.1"/>
    </source>
</evidence>
<feature type="region of interest" description="Disordered" evidence="1">
    <location>
        <begin position="1"/>
        <end position="22"/>
    </location>
</feature>
<protein>
    <recommendedName>
        <fullName evidence="2">Jacalin-type lectin domain-containing protein</fullName>
    </recommendedName>
</protein>
<feature type="domain" description="Jacalin-type lectin" evidence="2">
    <location>
        <begin position="11"/>
        <end position="136"/>
    </location>
</feature>
<proteinExistence type="predicted"/>